<proteinExistence type="predicted"/>
<feature type="region of interest" description="Disordered" evidence="1">
    <location>
        <begin position="1"/>
        <end position="20"/>
    </location>
</feature>
<feature type="compositionally biased region" description="Pro residues" evidence="1">
    <location>
        <begin position="1"/>
        <end position="13"/>
    </location>
</feature>
<keyword evidence="3" id="KW-1185">Reference proteome</keyword>
<gene>
    <name evidence="2" type="ORF">LVIROSA_LOCUS29128</name>
</gene>
<evidence type="ECO:0000256" key="1">
    <source>
        <dbReference type="SAM" id="MobiDB-lite"/>
    </source>
</evidence>
<dbReference type="EMBL" id="CAKMRJ010005412">
    <property type="protein sequence ID" value="CAH1443191.1"/>
    <property type="molecule type" value="Genomic_DNA"/>
</dbReference>
<dbReference type="Proteomes" id="UP001157418">
    <property type="component" value="Unassembled WGS sequence"/>
</dbReference>
<organism evidence="2 3">
    <name type="scientific">Lactuca virosa</name>
    <dbReference type="NCBI Taxonomy" id="75947"/>
    <lineage>
        <taxon>Eukaryota</taxon>
        <taxon>Viridiplantae</taxon>
        <taxon>Streptophyta</taxon>
        <taxon>Embryophyta</taxon>
        <taxon>Tracheophyta</taxon>
        <taxon>Spermatophyta</taxon>
        <taxon>Magnoliopsida</taxon>
        <taxon>eudicotyledons</taxon>
        <taxon>Gunneridae</taxon>
        <taxon>Pentapetalae</taxon>
        <taxon>asterids</taxon>
        <taxon>campanulids</taxon>
        <taxon>Asterales</taxon>
        <taxon>Asteraceae</taxon>
        <taxon>Cichorioideae</taxon>
        <taxon>Cichorieae</taxon>
        <taxon>Lactucinae</taxon>
        <taxon>Lactuca</taxon>
    </lineage>
</organism>
<protein>
    <submittedName>
        <fullName evidence="2">Uncharacterized protein</fullName>
    </submittedName>
</protein>
<evidence type="ECO:0000313" key="2">
    <source>
        <dbReference type="EMBL" id="CAH1443191.1"/>
    </source>
</evidence>
<evidence type="ECO:0000313" key="3">
    <source>
        <dbReference type="Proteomes" id="UP001157418"/>
    </source>
</evidence>
<name>A0AAU9NZF2_9ASTR</name>
<reference evidence="2 3" key="1">
    <citation type="submission" date="2022-01" db="EMBL/GenBank/DDBJ databases">
        <authorList>
            <person name="Xiong W."/>
            <person name="Schranz E."/>
        </authorList>
    </citation>
    <scope>NUCLEOTIDE SEQUENCE [LARGE SCALE GENOMIC DNA]</scope>
</reference>
<sequence>MRNHSPPTPPYPPSVSAESEGSLRTIAFMENMMSKFEDDSLEPSECFKLVVDLPYQKLTVASLEDAFLSEFSSHT</sequence>
<comment type="caution">
    <text evidence="2">The sequence shown here is derived from an EMBL/GenBank/DDBJ whole genome shotgun (WGS) entry which is preliminary data.</text>
</comment>
<dbReference type="AlphaFoldDB" id="A0AAU9NZF2"/>
<accession>A0AAU9NZF2</accession>